<evidence type="ECO:0000313" key="2">
    <source>
        <dbReference type="EMBL" id="MEQ2241980.1"/>
    </source>
</evidence>
<organism evidence="2 3">
    <name type="scientific">Ilyodon furcidens</name>
    <name type="common">goldbreast splitfin</name>
    <dbReference type="NCBI Taxonomy" id="33524"/>
    <lineage>
        <taxon>Eukaryota</taxon>
        <taxon>Metazoa</taxon>
        <taxon>Chordata</taxon>
        <taxon>Craniata</taxon>
        <taxon>Vertebrata</taxon>
        <taxon>Euteleostomi</taxon>
        <taxon>Actinopterygii</taxon>
        <taxon>Neopterygii</taxon>
        <taxon>Teleostei</taxon>
        <taxon>Neoteleostei</taxon>
        <taxon>Acanthomorphata</taxon>
        <taxon>Ovalentaria</taxon>
        <taxon>Atherinomorphae</taxon>
        <taxon>Cyprinodontiformes</taxon>
        <taxon>Goodeidae</taxon>
        <taxon>Ilyodon</taxon>
    </lineage>
</organism>
<evidence type="ECO:0000313" key="3">
    <source>
        <dbReference type="Proteomes" id="UP001482620"/>
    </source>
</evidence>
<proteinExistence type="predicted"/>
<name>A0ABV0U9X3_9TELE</name>
<feature type="coiled-coil region" evidence="1">
    <location>
        <begin position="26"/>
        <end position="53"/>
    </location>
</feature>
<keyword evidence="1" id="KW-0175">Coiled coil</keyword>
<dbReference type="EMBL" id="JAHRIQ010062637">
    <property type="protein sequence ID" value="MEQ2241980.1"/>
    <property type="molecule type" value="Genomic_DNA"/>
</dbReference>
<keyword evidence="3" id="KW-1185">Reference proteome</keyword>
<evidence type="ECO:0000256" key="1">
    <source>
        <dbReference type="SAM" id="Coils"/>
    </source>
</evidence>
<accession>A0ABV0U9X3</accession>
<sequence length="100" mass="11430">MKLKFEVCLAKLNKLKICEQELERVEDVWRGEAQDLLSQIAQLQEENKNLLSNMSLKDSVNEEDLQRHEGKAVNSWTFAADLQVLRSCVLPSSSHMSSLL</sequence>
<gene>
    <name evidence="2" type="primary">RILPL1_1</name>
    <name evidence="2" type="ORF">ILYODFUR_030979</name>
</gene>
<comment type="caution">
    <text evidence="2">The sequence shown here is derived from an EMBL/GenBank/DDBJ whole genome shotgun (WGS) entry which is preliminary data.</text>
</comment>
<reference evidence="2 3" key="1">
    <citation type="submission" date="2021-06" db="EMBL/GenBank/DDBJ databases">
        <authorList>
            <person name="Palmer J.M."/>
        </authorList>
    </citation>
    <scope>NUCLEOTIDE SEQUENCE [LARGE SCALE GENOMIC DNA]</scope>
    <source>
        <strain evidence="3">if_2019</strain>
        <tissue evidence="2">Muscle</tissue>
    </source>
</reference>
<protein>
    <submittedName>
        <fullName evidence="2">RILP-like protein 1</fullName>
    </submittedName>
</protein>
<dbReference type="Proteomes" id="UP001482620">
    <property type="component" value="Unassembled WGS sequence"/>
</dbReference>